<accession>A0A928GGR2</accession>
<feature type="transmembrane region" description="Helical" evidence="1">
    <location>
        <begin position="208"/>
        <end position="225"/>
    </location>
</feature>
<dbReference type="EMBL" id="SUYD01000004">
    <property type="protein sequence ID" value="MBE6265549.1"/>
    <property type="molecule type" value="Genomic_DNA"/>
</dbReference>
<feature type="transmembrane region" description="Helical" evidence="1">
    <location>
        <begin position="39"/>
        <end position="60"/>
    </location>
</feature>
<evidence type="ECO:0000256" key="1">
    <source>
        <dbReference type="SAM" id="Phobius"/>
    </source>
</evidence>
<reference evidence="3" key="1">
    <citation type="submission" date="2019-04" db="EMBL/GenBank/DDBJ databases">
        <title>Evolution of Biomass-Degrading Anaerobic Consortia Revealed by Metagenomics.</title>
        <authorList>
            <person name="Peng X."/>
        </authorList>
    </citation>
    <scope>NUCLEOTIDE SEQUENCE</scope>
    <source>
        <strain evidence="3">SIG141</strain>
    </source>
</reference>
<feature type="transmembrane region" description="Helical" evidence="1">
    <location>
        <begin position="174"/>
        <end position="196"/>
    </location>
</feature>
<keyword evidence="1" id="KW-0472">Membrane</keyword>
<dbReference type="PANTHER" id="PTHR37312">
    <property type="entry name" value="MEMBRANE-BOUND ACYLTRANSFERASE YKRP-RELATED"/>
    <property type="match status" value="1"/>
</dbReference>
<dbReference type="GO" id="GO:0016747">
    <property type="term" value="F:acyltransferase activity, transferring groups other than amino-acyl groups"/>
    <property type="evidence" value="ECO:0007669"/>
    <property type="project" value="InterPro"/>
</dbReference>
<keyword evidence="1" id="KW-1133">Transmembrane helix</keyword>
<evidence type="ECO:0000313" key="3">
    <source>
        <dbReference type="EMBL" id="MBE6265549.1"/>
    </source>
</evidence>
<feature type="transmembrane region" description="Helical" evidence="1">
    <location>
        <begin position="150"/>
        <end position="168"/>
    </location>
</feature>
<dbReference type="Proteomes" id="UP000763088">
    <property type="component" value="Unassembled WGS sequence"/>
</dbReference>
<keyword evidence="1" id="KW-0812">Transmembrane</keyword>
<evidence type="ECO:0000313" key="4">
    <source>
        <dbReference type="Proteomes" id="UP000763088"/>
    </source>
</evidence>
<dbReference type="PANTHER" id="PTHR37312:SF1">
    <property type="entry name" value="MEMBRANE-BOUND ACYLTRANSFERASE YKRP-RELATED"/>
    <property type="match status" value="1"/>
</dbReference>
<feature type="transmembrane region" description="Helical" evidence="1">
    <location>
        <begin position="303"/>
        <end position="324"/>
    </location>
</feature>
<protein>
    <recommendedName>
        <fullName evidence="2">Acyltransferase 3 domain-containing protein</fullName>
    </recommendedName>
</protein>
<feature type="transmembrane region" description="Helical" evidence="1">
    <location>
        <begin position="15"/>
        <end position="33"/>
    </location>
</feature>
<dbReference type="InterPro" id="IPR002656">
    <property type="entry name" value="Acyl_transf_3_dom"/>
</dbReference>
<gene>
    <name evidence="3" type="ORF">E7102_03615</name>
</gene>
<feature type="transmembrane region" description="Helical" evidence="1">
    <location>
        <begin position="237"/>
        <end position="258"/>
    </location>
</feature>
<name>A0A928GGR2_XYLRU</name>
<proteinExistence type="predicted"/>
<feature type="transmembrane region" description="Helical" evidence="1">
    <location>
        <begin position="120"/>
        <end position="143"/>
    </location>
</feature>
<dbReference type="AlphaFoldDB" id="A0A928GGR2"/>
<sequence>MVNLMFMLKQGRIEFVDLAKGITILIIALTHTYGDSGGFVLEIFSIFKVPTFFALSGIFFKTYESSNVFFKKKANQLLIPLIFTYLFLSLPWNVFLELYGGHTLSFTNLILMPGTNRLNFGMAPGAWFVLCLLFIEIFYYFIFVLSRGNMMLISFVALLAGLTGYFLNEMSLPIWLDTALTSMPFFLLGILIGRYSSFLKLEMSSRQWLVLALSIIIFLYSIYILGDGEIFYAANRYNVNVFCLFIGGASGVLVVLLVSKAIRTLSLISFIGRHSLIVLLTHQLYLFILRNIVYQLNLQQDNIFVSFSLFLIVVVLSVPTICFCKKYLPWAFGLKELVK</sequence>
<feature type="transmembrane region" description="Helical" evidence="1">
    <location>
        <begin position="81"/>
        <end position="100"/>
    </location>
</feature>
<organism evidence="3 4">
    <name type="scientific">Xylanibacter ruminicola</name>
    <name type="common">Prevotella ruminicola</name>
    <dbReference type="NCBI Taxonomy" id="839"/>
    <lineage>
        <taxon>Bacteria</taxon>
        <taxon>Pseudomonadati</taxon>
        <taxon>Bacteroidota</taxon>
        <taxon>Bacteroidia</taxon>
        <taxon>Bacteroidales</taxon>
        <taxon>Prevotellaceae</taxon>
        <taxon>Xylanibacter</taxon>
    </lineage>
</organism>
<evidence type="ECO:0000259" key="2">
    <source>
        <dbReference type="Pfam" id="PF01757"/>
    </source>
</evidence>
<dbReference type="Pfam" id="PF01757">
    <property type="entry name" value="Acyl_transf_3"/>
    <property type="match status" value="1"/>
</dbReference>
<comment type="caution">
    <text evidence="3">The sequence shown here is derived from an EMBL/GenBank/DDBJ whole genome shotgun (WGS) entry which is preliminary data.</text>
</comment>
<feature type="transmembrane region" description="Helical" evidence="1">
    <location>
        <begin position="270"/>
        <end position="288"/>
    </location>
</feature>
<dbReference type="InterPro" id="IPR052734">
    <property type="entry name" value="Nod_factor_acetyltransferase"/>
</dbReference>
<feature type="domain" description="Acyltransferase 3" evidence="2">
    <location>
        <begin position="14"/>
        <end position="319"/>
    </location>
</feature>